<dbReference type="EMBL" id="MEWX01000017">
    <property type="protein sequence ID" value="OGC80570.1"/>
    <property type="molecule type" value="Genomic_DNA"/>
</dbReference>
<reference evidence="2 3" key="1">
    <citation type="journal article" date="2016" name="Nat. Commun.">
        <title>Thousands of microbial genomes shed light on interconnected biogeochemical processes in an aquifer system.</title>
        <authorList>
            <person name="Anantharaman K."/>
            <person name="Brown C.T."/>
            <person name="Hug L.A."/>
            <person name="Sharon I."/>
            <person name="Castelle C.J."/>
            <person name="Probst A.J."/>
            <person name="Thomas B.C."/>
            <person name="Singh A."/>
            <person name="Wilkins M.J."/>
            <person name="Karaoz U."/>
            <person name="Brodie E.L."/>
            <person name="Williams K.H."/>
            <person name="Hubbard S.S."/>
            <person name="Banfield J.F."/>
        </authorList>
    </citation>
    <scope>NUCLEOTIDE SEQUENCE [LARGE SCALE GENOMIC DNA]</scope>
</reference>
<proteinExistence type="predicted"/>
<gene>
    <name evidence="2" type="ORF">A2943_03515</name>
</gene>
<feature type="chain" id="PRO_5009515322" evidence="1">
    <location>
        <begin position="24"/>
        <end position="242"/>
    </location>
</feature>
<name>A0A1F4XFY5_9BACT</name>
<comment type="caution">
    <text evidence="2">The sequence shown here is derived from an EMBL/GenBank/DDBJ whole genome shotgun (WGS) entry which is preliminary data.</text>
</comment>
<dbReference type="STRING" id="1797243.A2943_03515"/>
<evidence type="ECO:0000313" key="2">
    <source>
        <dbReference type="EMBL" id="OGC80570.1"/>
    </source>
</evidence>
<accession>A0A1F4XFY5</accession>
<dbReference type="Proteomes" id="UP000176185">
    <property type="component" value="Unassembled WGS sequence"/>
</dbReference>
<organism evidence="2 3">
    <name type="scientific">Candidatus Adlerbacteria bacterium RIFCSPLOWO2_01_FULL_51_16</name>
    <dbReference type="NCBI Taxonomy" id="1797243"/>
    <lineage>
        <taxon>Bacteria</taxon>
        <taxon>Candidatus Adleribacteriota</taxon>
    </lineage>
</organism>
<feature type="signal peptide" evidence="1">
    <location>
        <begin position="1"/>
        <end position="23"/>
    </location>
</feature>
<evidence type="ECO:0000313" key="3">
    <source>
        <dbReference type="Proteomes" id="UP000176185"/>
    </source>
</evidence>
<sequence>MKKIYSIIFVVALALSMPIDAQAVIQSLNSQTGQNQTFTNDTNVSISSSGNTHTINWNGLLSPTRGGTGINLNTLPEGSILFNDSGTMSGKDTFWFDKDGSGDGRVFASFFAAATAFELLEGASIDFTSNSGNDLGGITMPASGRYAFFGPQPAILDTNSLTADRDFTFPNVSGTFGLLEVDQTWSGANTFSKGASATTTVNFGEIGDSTSHACFNTKNTDGNDISFYFVGTSMVVENNICQ</sequence>
<keyword evidence="1" id="KW-0732">Signal</keyword>
<evidence type="ECO:0000256" key="1">
    <source>
        <dbReference type="SAM" id="SignalP"/>
    </source>
</evidence>
<dbReference type="AlphaFoldDB" id="A0A1F4XFY5"/>
<protein>
    <submittedName>
        <fullName evidence="2">Uncharacterized protein</fullName>
    </submittedName>
</protein>